<protein>
    <submittedName>
        <fullName evidence="3">Uncharacterized protein</fullName>
    </submittedName>
</protein>
<sequence>MFMKTCAALVLATGLAAAKPINAPESLPAYSKRSAPVTPAKRSLDVFGNGFNGDFDIFNQFGNFNDQQQVFQFQQEEVLFVDNGAFGQQFVQQAQEVLIIDQQNNGFNNKFNDLSRQASFRNQFPQQETVMLVVQQIDVAIDDGFGNQIQQSVFAQSAVVANQGAFGGTQTVMVFASTAIAAQNVFNQFGNVGGFNFDGNLAIPTGVAQNGGAFGSGAAFPTATNDVQFFGQKPTWSSVAEDPANTAAAAWQAELEASQNLDNKNAGNEANANAAQQVNDGQNNDNGEENVDDNAEGEDNVEGEDNAEGEKN</sequence>
<keyword evidence="2" id="KW-0732">Signal</keyword>
<comment type="caution">
    <text evidence="3">The sequence shown here is derived from an EMBL/GenBank/DDBJ whole genome shotgun (WGS) entry which is preliminary data.</text>
</comment>
<dbReference type="AlphaFoldDB" id="A0A9P4V8N8"/>
<organism evidence="3 4">
    <name type="scientific">Polyplosphaeria fusca</name>
    <dbReference type="NCBI Taxonomy" id="682080"/>
    <lineage>
        <taxon>Eukaryota</taxon>
        <taxon>Fungi</taxon>
        <taxon>Dikarya</taxon>
        <taxon>Ascomycota</taxon>
        <taxon>Pezizomycotina</taxon>
        <taxon>Dothideomycetes</taxon>
        <taxon>Pleosporomycetidae</taxon>
        <taxon>Pleosporales</taxon>
        <taxon>Tetraplosphaeriaceae</taxon>
        <taxon>Polyplosphaeria</taxon>
    </lineage>
</organism>
<feature type="compositionally biased region" description="Acidic residues" evidence="1">
    <location>
        <begin position="286"/>
        <end position="312"/>
    </location>
</feature>
<evidence type="ECO:0000256" key="1">
    <source>
        <dbReference type="SAM" id="MobiDB-lite"/>
    </source>
</evidence>
<feature type="compositionally biased region" description="Low complexity" evidence="1">
    <location>
        <begin position="265"/>
        <end position="285"/>
    </location>
</feature>
<keyword evidence="4" id="KW-1185">Reference proteome</keyword>
<evidence type="ECO:0000256" key="2">
    <source>
        <dbReference type="SAM" id="SignalP"/>
    </source>
</evidence>
<dbReference type="EMBL" id="ML996099">
    <property type="protein sequence ID" value="KAF2740791.1"/>
    <property type="molecule type" value="Genomic_DNA"/>
</dbReference>
<name>A0A9P4V8N8_9PLEO</name>
<gene>
    <name evidence="3" type="ORF">EJ04DRAFT_558765</name>
</gene>
<dbReference type="OrthoDB" id="3933243at2759"/>
<accession>A0A9P4V8N8</accession>
<proteinExistence type="predicted"/>
<feature type="region of interest" description="Disordered" evidence="1">
    <location>
        <begin position="263"/>
        <end position="312"/>
    </location>
</feature>
<reference evidence="3" key="1">
    <citation type="journal article" date="2020" name="Stud. Mycol.">
        <title>101 Dothideomycetes genomes: a test case for predicting lifestyles and emergence of pathogens.</title>
        <authorList>
            <person name="Haridas S."/>
            <person name="Albert R."/>
            <person name="Binder M."/>
            <person name="Bloem J."/>
            <person name="Labutti K."/>
            <person name="Salamov A."/>
            <person name="Andreopoulos B."/>
            <person name="Baker S."/>
            <person name="Barry K."/>
            <person name="Bills G."/>
            <person name="Bluhm B."/>
            <person name="Cannon C."/>
            <person name="Castanera R."/>
            <person name="Culley D."/>
            <person name="Daum C."/>
            <person name="Ezra D."/>
            <person name="Gonzalez J."/>
            <person name="Henrissat B."/>
            <person name="Kuo A."/>
            <person name="Liang C."/>
            <person name="Lipzen A."/>
            <person name="Lutzoni F."/>
            <person name="Magnuson J."/>
            <person name="Mondo S."/>
            <person name="Nolan M."/>
            <person name="Ohm R."/>
            <person name="Pangilinan J."/>
            <person name="Park H.-J."/>
            <person name="Ramirez L."/>
            <person name="Alfaro M."/>
            <person name="Sun H."/>
            <person name="Tritt A."/>
            <person name="Yoshinaga Y."/>
            <person name="Zwiers L.-H."/>
            <person name="Turgeon B."/>
            <person name="Goodwin S."/>
            <person name="Spatafora J."/>
            <person name="Crous P."/>
            <person name="Grigoriev I."/>
        </authorList>
    </citation>
    <scope>NUCLEOTIDE SEQUENCE</scope>
    <source>
        <strain evidence="3">CBS 125425</strain>
    </source>
</reference>
<evidence type="ECO:0000313" key="4">
    <source>
        <dbReference type="Proteomes" id="UP000799444"/>
    </source>
</evidence>
<feature type="chain" id="PRO_5040495313" evidence="2">
    <location>
        <begin position="19"/>
        <end position="312"/>
    </location>
</feature>
<evidence type="ECO:0000313" key="3">
    <source>
        <dbReference type="EMBL" id="KAF2740791.1"/>
    </source>
</evidence>
<dbReference type="Proteomes" id="UP000799444">
    <property type="component" value="Unassembled WGS sequence"/>
</dbReference>
<feature type="signal peptide" evidence="2">
    <location>
        <begin position="1"/>
        <end position="18"/>
    </location>
</feature>